<dbReference type="InterPro" id="IPR002347">
    <property type="entry name" value="SDR_fam"/>
</dbReference>
<evidence type="ECO:0000313" key="5">
    <source>
        <dbReference type="Proteomes" id="UP000246722"/>
    </source>
</evidence>
<dbReference type="AlphaFoldDB" id="A0A317ZQY7"/>
<dbReference type="Proteomes" id="UP000246722">
    <property type="component" value="Unassembled WGS sequence"/>
</dbReference>
<dbReference type="GO" id="GO:0016491">
    <property type="term" value="F:oxidoreductase activity"/>
    <property type="evidence" value="ECO:0007669"/>
    <property type="project" value="UniProtKB-KW"/>
</dbReference>
<dbReference type="PRINTS" id="PR00080">
    <property type="entry name" value="SDRFAMILY"/>
</dbReference>
<dbReference type="CDD" id="cd05374">
    <property type="entry name" value="17beta-HSD-like_SDR_c"/>
    <property type="match status" value="1"/>
</dbReference>
<comment type="similarity">
    <text evidence="1 3">Belongs to the short-chain dehydrogenases/reductases (SDR) family.</text>
</comment>
<dbReference type="EMBL" id="QHLY01000012">
    <property type="protein sequence ID" value="PXA68278.1"/>
    <property type="molecule type" value="Genomic_DNA"/>
</dbReference>
<dbReference type="InterPro" id="IPR036291">
    <property type="entry name" value="NAD(P)-bd_dom_sf"/>
</dbReference>
<evidence type="ECO:0000313" key="4">
    <source>
        <dbReference type="EMBL" id="PXA68278.1"/>
    </source>
</evidence>
<organism evidence="4 5">
    <name type="scientific">Cryobacterium arcticum</name>
    <dbReference type="NCBI Taxonomy" id="670052"/>
    <lineage>
        <taxon>Bacteria</taxon>
        <taxon>Bacillati</taxon>
        <taxon>Actinomycetota</taxon>
        <taxon>Actinomycetes</taxon>
        <taxon>Micrococcales</taxon>
        <taxon>Microbacteriaceae</taxon>
        <taxon>Cryobacterium</taxon>
    </lineage>
</organism>
<evidence type="ECO:0000256" key="3">
    <source>
        <dbReference type="RuleBase" id="RU000363"/>
    </source>
</evidence>
<proteinExistence type="inferred from homology"/>
<keyword evidence="2" id="KW-0560">Oxidoreductase</keyword>
<evidence type="ECO:0000256" key="2">
    <source>
        <dbReference type="ARBA" id="ARBA00023002"/>
    </source>
</evidence>
<dbReference type="OrthoDB" id="9792003at2"/>
<evidence type="ECO:0000256" key="1">
    <source>
        <dbReference type="ARBA" id="ARBA00006484"/>
    </source>
</evidence>
<reference evidence="4 5" key="1">
    <citation type="submission" date="2018-05" db="EMBL/GenBank/DDBJ databases">
        <title>Genetic diversity of glacier-inhabiting Cryobacterium bacteria in China and description of Cryobacterium mengkeensis sp. nov. and Arthrobacter glacialis sp. nov.</title>
        <authorList>
            <person name="Liu Q."/>
            <person name="Xin Y.-H."/>
        </authorList>
    </citation>
    <scope>NUCLEOTIDE SEQUENCE [LARGE SCALE GENOMIC DNA]</scope>
    <source>
        <strain evidence="4 5">SK-1</strain>
    </source>
</reference>
<gene>
    <name evidence="4" type="ORF">CTB96_16800</name>
</gene>
<accession>A0A317ZQY7</accession>
<dbReference type="RefSeq" id="WP_110127946.1">
    <property type="nucleotide sequence ID" value="NZ_QHLY01000012.1"/>
</dbReference>
<dbReference type="PRINTS" id="PR00081">
    <property type="entry name" value="GDHRDH"/>
</dbReference>
<dbReference type="PANTHER" id="PTHR44169">
    <property type="entry name" value="NADPH-DEPENDENT 1-ACYLDIHYDROXYACETONE PHOSPHATE REDUCTASE"/>
    <property type="match status" value="1"/>
</dbReference>
<protein>
    <submittedName>
        <fullName evidence="4">Short-chain dehydrogenase/reductase</fullName>
    </submittedName>
</protein>
<dbReference type="Gene3D" id="3.40.50.720">
    <property type="entry name" value="NAD(P)-binding Rossmann-like Domain"/>
    <property type="match status" value="1"/>
</dbReference>
<dbReference type="SUPFAM" id="SSF51735">
    <property type="entry name" value="NAD(P)-binding Rossmann-fold domains"/>
    <property type="match status" value="1"/>
</dbReference>
<dbReference type="Pfam" id="PF00106">
    <property type="entry name" value="adh_short"/>
    <property type="match status" value="1"/>
</dbReference>
<dbReference type="PANTHER" id="PTHR44169:SF6">
    <property type="entry name" value="NADPH-DEPENDENT 1-ACYLDIHYDROXYACETONE PHOSPHATE REDUCTASE"/>
    <property type="match status" value="1"/>
</dbReference>
<keyword evidence="5" id="KW-1185">Reference proteome</keyword>
<comment type="caution">
    <text evidence="4">The sequence shown here is derived from an EMBL/GenBank/DDBJ whole genome shotgun (WGS) entry which is preliminary data.</text>
</comment>
<name>A0A317ZQY7_9MICO</name>
<sequence length="267" mass="28293">MSTIFITGASSGMGRATALLFAEKGWQVVAASRSIGTDSELAALHNVETVTLDVTDPRQIRTVVADVLSRFDVDVLFNNAGAVLFGPVEEYTDEQLDGQLATNLLGPIRVSQAFLPHFRERRGGTIINTTSLTAMLPAPFMSVYSAAKAGLERWSFGVNLELNEFNIRVKTIVPGIVATNLMGAGTVVQSDAYAAHLGQVFAAFGDPATAELFSTAEGTAAVVFGAATDGTTRVRYLTDATAKEYVAMMVGFGEETTQAFASTVMFG</sequence>